<dbReference type="InterPro" id="IPR050087">
    <property type="entry name" value="AON_synthase_class-II"/>
</dbReference>
<dbReference type="Pfam" id="PF09029">
    <property type="entry name" value="Preseq_ALAS"/>
    <property type="match status" value="1"/>
</dbReference>
<feature type="compositionally biased region" description="Polar residues" evidence="7">
    <location>
        <begin position="635"/>
        <end position="646"/>
    </location>
</feature>
<accession>A0A336LUW3</accession>
<dbReference type="InterPro" id="IPR015118">
    <property type="entry name" value="5aminolev_synth_preseq"/>
</dbReference>
<feature type="transmembrane region" description="Helical" evidence="8">
    <location>
        <begin position="383"/>
        <end position="404"/>
    </location>
</feature>
<dbReference type="GO" id="GO:0030170">
    <property type="term" value="F:pyridoxal phosphate binding"/>
    <property type="evidence" value="ECO:0007669"/>
    <property type="project" value="InterPro"/>
</dbReference>
<feature type="domain" description="Major facilitator superfamily (MFS) profile" evidence="9">
    <location>
        <begin position="53"/>
        <end position="537"/>
    </location>
</feature>
<dbReference type="PROSITE" id="PS50850">
    <property type="entry name" value="MFS"/>
    <property type="match status" value="1"/>
</dbReference>
<dbReference type="AlphaFoldDB" id="A0A336LUW3"/>
<keyword evidence="6" id="KW-0012">Acyltransferase</keyword>
<dbReference type="CDD" id="cd17316">
    <property type="entry name" value="MFS_SV2_like"/>
    <property type="match status" value="1"/>
</dbReference>
<evidence type="ECO:0000256" key="3">
    <source>
        <dbReference type="ARBA" id="ARBA00008392"/>
    </source>
</evidence>
<dbReference type="FunFam" id="3.40.640.10:FF:000006">
    <property type="entry name" value="5-aminolevulinate synthase, mitochondrial"/>
    <property type="match status" value="1"/>
</dbReference>
<dbReference type="Pfam" id="PF00155">
    <property type="entry name" value="Aminotran_1_2"/>
    <property type="match status" value="1"/>
</dbReference>
<dbReference type="InterPro" id="IPR015422">
    <property type="entry name" value="PyrdxlP-dep_Trfase_small"/>
</dbReference>
<sequence>MSETGNVGKSLNVLIMPLNSMSSDLVANENKNSVKEWHIEESLEFLGFGKVQYITLMTCGLISLTLVNQLMGTTFIMTSAQCDLNMTTKEKGLLASVTYIGVMLPAFMWGYLSDTCGRRKIMSITLSLMLLASVLSCFSPNFETFLVLRFFVGFFLAGPTSCFYPYIGELTPVKYRSMTLAWVTFVGSAAYIFLPVISYVILLLDFNIVLWDVMTFRPWRLIVLALAFPGIIAVIILQFLPESPKYLLSQHRKNEALEILKWIYQINTKQSVNSFHIKSLSNDDESPIVTPKKNNCYGMICNQAAPLFKPPHIGNFLVLIFIQTSVFCVGTGMGLWFTELQNRLSKSSDKGTVCEIIQINANTSKVQSSKITECDDVISDETFINSLILGTCCLIGLLIISFATKIFARPWIIEINLVGTTLTGIALQFVTDPGMIVAVFCLFLTFSITSISVVFGSAVLLFPTSVRSMAQSITATFGRLGSAICGILIGMFIETQCEATFGVITFQPETIIQIKSTRYLCHVTDLVLKLLLIDQGDFFQLLIHCLSDLFLSKETFFANINKISFKLISSKMFKILANLPSSHIVKRTLVSSIKKMPCPFLTRLNANFVRNYAPALLKTYGHQCPVVSRAVSTLQGSGSAPESGNNMEKGEKRNLSSMPQSDAKVHQAQGNDKKCPFLAGAAKPLIKEVNEELQDIPSNRAFPYEDFFHEQILKKKKDHSYRIFKKVNRLAGQGQFPGALEYSYGEKPITVWCSNDYLGMSSHPKVKNAVRTALEEHGSGAGGTRNISGNSLYHERLEKRLSDLHQKEGALLFTSCFVANDSTLFTLAKSIPGCQIFSDAGNHASMIMGIRNSQVPKHIFRHNDVAHLKELLSKVDKSVPKIVAFETVHSMTGAVCPLNELCDVAHEYGAITFVDEVHAVGLYGEHGAGIGERDGLLHKMDIISGTLGKAFGNIGGYIASTANLIDMVRSYAAGFIFTTSLPPTVLAGAYEAVDILASEEGRELRAKHQSNVRYLRERLFAEGFPVEHTPSHIIPVKIGDPLLCSQVSDLMLRDYGHYVQAINYPTVPKGEEKLRMAPTPYHTPEMIDRMIADMKKVWKTLGMTLTGPKCNKECEFCRKPLLFDQLEARTRSNNSKCGPMEPLCQIPNCPQLVAAN</sequence>
<keyword evidence="8" id="KW-1133">Transmembrane helix</keyword>
<comment type="similarity">
    <text evidence="3">Belongs to the class-II pyridoxal-phosphate-dependent aminotransferase family.</text>
</comment>
<dbReference type="InterPro" id="IPR011701">
    <property type="entry name" value="MFS"/>
</dbReference>
<dbReference type="Gene3D" id="3.90.1150.10">
    <property type="entry name" value="Aspartate Aminotransferase, domain 1"/>
    <property type="match status" value="1"/>
</dbReference>
<feature type="transmembrane region" description="Helical" evidence="8">
    <location>
        <begin position="53"/>
        <end position="72"/>
    </location>
</feature>
<dbReference type="InterPro" id="IPR020846">
    <property type="entry name" value="MFS_dom"/>
</dbReference>
<feature type="transmembrane region" description="Helical" evidence="8">
    <location>
        <begin position="124"/>
        <end position="142"/>
    </location>
</feature>
<dbReference type="InterPro" id="IPR010961">
    <property type="entry name" value="4pyrrol_synth_NH2levulA_synth"/>
</dbReference>
<keyword evidence="4" id="KW-0808">Transferase</keyword>
<feature type="transmembrane region" description="Helical" evidence="8">
    <location>
        <begin position="316"/>
        <end position="337"/>
    </location>
</feature>
<evidence type="ECO:0000259" key="9">
    <source>
        <dbReference type="PROSITE" id="PS50850"/>
    </source>
</evidence>
<dbReference type="CDD" id="cd06454">
    <property type="entry name" value="KBL_like"/>
    <property type="match status" value="1"/>
</dbReference>
<feature type="transmembrane region" description="Helical" evidence="8">
    <location>
        <begin position="179"/>
        <end position="201"/>
    </location>
</feature>
<dbReference type="GO" id="GO:0016020">
    <property type="term" value="C:membrane"/>
    <property type="evidence" value="ECO:0007669"/>
    <property type="project" value="UniProtKB-SubCell"/>
</dbReference>
<dbReference type="Gene3D" id="3.40.640.10">
    <property type="entry name" value="Type I PLP-dependent aspartate aminotransferase-like (Major domain)"/>
    <property type="match status" value="1"/>
</dbReference>
<dbReference type="PANTHER" id="PTHR13693">
    <property type="entry name" value="CLASS II AMINOTRANSFERASE/8-AMINO-7-OXONONANOATE SYNTHASE"/>
    <property type="match status" value="1"/>
</dbReference>
<dbReference type="GO" id="GO:0022857">
    <property type="term" value="F:transmembrane transporter activity"/>
    <property type="evidence" value="ECO:0007669"/>
    <property type="project" value="InterPro"/>
</dbReference>
<dbReference type="Gene3D" id="1.20.1250.20">
    <property type="entry name" value="MFS general substrate transporter like domains"/>
    <property type="match status" value="1"/>
</dbReference>
<comment type="subcellular location">
    <subcellularLocation>
        <location evidence="2">Membrane</location>
        <topology evidence="2">Multi-pass membrane protein</topology>
    </subcellularLocation>
</comment>
<dbReference type="NCBIfam" id="TIGR01821">
    <property type="entry name" value="5aminolev_synth"/>
    <property type="match status" value="1"/>
</dbReference>
<dbReference type="SUPFAM" id="SSF53383">
    <property type="entry name" value="PLP-dependent transferases"/>
    <property type="match status" value="1"/>
</dbReference>
<dbReference type="InterPro" id="IPR036259">
    <property type="entry name" value="MFS_trans_sf"/>
</dbReference>
<dbReference type="EMBL" id="UFQT01000207">
    <property type="protein sequence ID" value="SSX21725.1"/>
    <property type="molecule type" value="Genomic_DNA"/>
</dbReference>
<evidence type="ECO:0000256" key="4">
    <source>
        <dbReference type="ARBA" id="ARBA00022679"/>
    </source>
</evidence>
<dbReference type="PANTHER" id="PTHR13693:SF102">
    <property type="entry name" value="2-AMINO-3-KETOBUTYRATE COENZYME A LIGASE, MITOCHONDRIAL"/>
    <property type="match status" value="1"/>
</dbReference>
<comment type="cofactor">
    <cofactor evidence="1">
        <name>pyridoxal 5'-phosphate</name>
        <dbReference type="ChEBI" id="CHEBI:597326"/>
    </cofactor>
</comment>
<feature type="transmembrane region" description="Helical" evidence="8">
    <location>
        <begin position="411"/>
        <end position="430"/>
    </location>
</feature>
<feature type="transmembrane region" description="Helical" evidence="8">
    <location>
        <begin position="221"/>
        <end position="240"/>
    </location>
</feature>
<protein>
    <submittedName>
        <fullName evidence="10">CSON005183 protein</fullName>
    </submittedName>
</protein>
<evidence type="ECO:0000256" key="6">
    <source>
        <dbReference type="ARBA" id="ARBA00023315"/>
    </source>
</evidence>
<keyword evidence="8" id="KW-0812">Transmembrane</keyword>
<feature type="transmembrane region" description="Helical" evidence="8">
    <location>
        <begin position="148"/>
        <end position="167"/>
    </location>
</feature>
<evidence type="ECO:0000256" key="7">
    <source>
        <dbReference type="SAM" id="MobiDB-lite"/>
    </source>
</evidence>
<dbReference type="InterPro" id="IPR004839">
    <property type="entry name" value="Aminotransferase_I/II_large"/>
</dbReference>
<dbReference type="GO" id="GO:0006783">
    <property type="term" value="P:heme biosynthetic process"/>
    <property type="evidence" value="ECO:0007669"/>
    <property type="project" value="TreeGrafter"/>
</dbReference>
<gene>
    <name evidence="10" type="primary">CSON005183</name>
</gene>
<name>A0A336LUW3_CULSO</name>
<evidence type="ECO:0000313" key="10">
    <source>
        <dbReference type="EMBL" id="SSX21725.1"/>
    </source>
</evidence>
<dbReference type="InterPro" id="IPR015424">
    <property type="entry name" value="PyrdxlP-dep_Trfase"/>
</dbReference>
<organism evidence="10">
    <name type="scientific">Culicoides sonorensis</name>
    <name type="common">Biting midge</name>
    <dbReference type="NCBI Taxonomy" id="179676"/>
    <lineage>
        <taxon>Eukaryota</taxon>
        <taxon>Metazoa</taxon>
        <taxon>Ecdysozoa</taxon>
        <taxon>Arthropoda</taxon>
        <taxon>Hexapoda</taxon>
        <taxon>Insecta</taxon>
        <taxon>Pterygota</taxon>
        <taxon>Neoptera</taxon>
        <taxon>Endopterygota</taxon>
        <taxon>Diptera</taxon>
        <taxon>Nematocera</taxon>
        <taxon>Chironomoidea</taxon>
        <taxon>Ceratopogonidae</taxon>
        <taxon>Ceratopogoninae</taxon>
        <taxon>Culicoides</taxon>
        <taxon>Monoculicoides</taxon>
    </lineage>
</organism>
<dbReference type="SUPFAM" id="SSF103473">
    <property type="entry name" value="MFS general substrate transporter"/>
    <property type="match status" value="1"/>
</dbReference>
<dbReference type="InterPro" id="IPR015421">
    <property type="entry name" value="PyrdxlP-dep_Trfase_major"/>
</dbReference>
<feature type="region of interest" description="Disordered" evidence="7">
    <location>
        <begin position="635"/>
        <end position="669"/>
    </location>
</feature>
<dbReference type="GO" id="GO:0003870">
    <property type="term" value="F:5-aminolevulinate synthase activity"/>
    <property type="evidence" value="ECO:0007669"/>
    <property type="project" value="InterPro"/>
</dbReference>
<feature type="transmembrane region" description="Helical" evidence="8">
    <location>
        <begin position="436"/>
        <end position="461"/>
    </location>
</feature>
<dbReference type="Pfam" id="PF07690">
    <property type="entry name" value="MFS_1"/>
    <property type="match status" value="1"/>
</dbReference>
<evidence type="ECO:0000256" key="2">
    <source>
        <dbReference type="ARBA" id="ARBA00004141"/>
    </source>
</evidence>
<keyword evidence="8" id="KW-0472">Membrane</keyword>
<keyword evidence="5" id="KW-0663">Pyridoxal phosphate</keyword>
<dbReference type="GO" id="GO:0042541">
    <property type="term" value="P:hemoglobin biosynthetic process"/>
    <property type="evidence" value="ECO:0007669"/>
    <property type="project" value="TreeGrafter"/>
</dbReference>
<evidence type="ECO:0000256" key="1">
    <source>
        <dbReference type="ARBA" id="ARBA00001933"/>
    </source>
</evidence>
<evidence type="ECO:0000256" key="8">
    <source>
        <dbReference type="SAM" id="Phobius"/>
    </source>
</evidence>
<reference evidence="10" key="1">
    <citation type="submission" date="2018-07" db="EMBL/GenBank/DDBJ databases">
        <authorList>
            <person name="Quirk P.G."/>
            <person name="Krulwich T.A."/>
        </authorList>
    </citation>
    <scope>NUCLEOTIDE SEQUENCE</scope>
</reference>
<dbReference type="VEuPathDB" id="VectorBase:CSON005183"/>
<feature type="transmembrane region" description="Helical" evidence="8">
    <location>
        <begin position="92"/>
        <end position="112"/>
    </location>
</feature>
<dbReference type="GO" id="GO:0048821">
    <property type="term" value="P:erythrocyte development"/>
    <property type="evidence" value="ECO:0007669"/>
    <property type="project" value="TreeGrafter"/>
</dbReference>
<dbReference type="GO" id="GO:0005759">
    <property type="term" value="C:mitochondrial matrix"/>
    <property type="evidence" value="ECO:0007669"/>
    <property type="project" value="InterPro"/>
</dbReference>
<proteinExistence type="inferred from homology"/>
<evidence type="ECO:0000256" key="5">
    <source>
        <dbReference type="ARBA" id="ARBA00022898"/>
    </source>
</evidence>